<dbReference type="InterPro" id="IPR009091">
    <property type="entry name" value="RCC1/BLIP-II"/>
</dbReference>
<feature type="repeat" description="RCC1" evidence="1">
    <location>
        <begin position="35"/>
        <end position="85"/>
    </location>
</feature>
<comment type="caution">
    <text evidence="3">The sequence shown here is derived from an EMBL/GenBank/DDBJ whole genome shotgun (WGS) entry which is preliminary data.</text>
</comment>
<organism evidence="3 4">
    <name type="scientific">Trifolium medium</name>
    <dbReference type="NCBI Taxonomy" id="97028"/>
    <lineage>
        <taxon>Eukaryota</taxon>
        <taxon>Viridiplantae</taxon>
        <taxon>Streptophyta</taxon>
        <taxon>Embryophyta</taxon>
        <taxon>Tracheophyta</taxon>
        <taxon>Spermatophyta</taxon>
        <taxon>Magnoliopsida</taxon>
        <taxon>eudicotyledons</taxon>
        <taxon>Gunneridae</taxon>
        <taxon>Pentapetalae</taxon>
        <taxon>rosids</taxon>
        <taxon>fabids</taxon>
        <taxon>Fabales</taxon>
        <taxon>Fabaceae</taxon>
        <taxon>Papilionoideae</taxon>
        <taxon>50 kb inversion clade</taxon>
        <taxon>NPAAA clade</taxon>
        <taxon>Hologalegina</taxon>
        <taxon>IRL clade</taxon>
        <taxon>Trifolieae</taxon>
        <taxon>Trifolium</taxon>
    </lineage>
</organism>
<proteinExistence type="predicted"/>
<accession>A0A392N5M4</accession>
<evidence type="ECO:0000313" key="4">
    <source>
        <dbReference type="Proteomes" id="UP000265520"/>
    </source>
</evidence>
<keyword evidence="2" id="KW-1133">Transmembrane helix</keyword>
<protein>
    <submittedName>
        <fullName evidence="3">Ultraviolet-B receptor UVR8-like</fullName>
    </submittedName>
</protein>
<keyword evidence="2" id="KW-0472">Membrane</keyword>
<feature type="non-terminal residue" evidence="3">
    <location>
        <position position="85"/>
    </location>
</feature>
<sequence>MPYLCRIVSVTYYVSGLLSSIVTICVSCAVFIEKGKLVTWGSANDENQSYLMSGKHGEIPGHYKLPTEASVVKAAAGWAHCATVT</sequence>
<evidence type="ECO:0000256" key="2">
    <source>
        <dbReference type="SAM" id="Phobius"/>
    </source>
</evidence>
<evidence type="ECO:0000256" key="1">
    <source>
        <dbReference type="PROSITE-ProRule" id="PRU00235"/>
    </source>
</evidence>
<reference evidence="3 4" key="1">
    <citation type="journal article" date="2018" name="Front. Plant Sci.">
        <title>Red Clover (Trifolium pratense) and Zigzag Clover (T. medium) - A Picture of Genomic Similarities and Differences.</title>
        <authorList>
            <person name="Dluhosova J."/>
            <person name="Istvanek J."/>
            <person name="Nedelnik J."/>
            <person name="Repkova J."/>
        </authorList>
    </citation>
    <scope>NUCLEOTIDE SEQUENCE [LARGE SCALE GENOMIC DNA]</scope>
    <source>
        <strain evidence="4">cv. 10/8</strain>
        <tissue evidence="3">Leaf</tissue>
    </source>
</reference>
<dbReference type="Proteomes" id="UP000265520">
    <property type="component" value="Unassembled WGS sequence"/>
</dbReference>
<name>A0A392N5M4_9FABA</name>
<dbReference type="InterPro" id="IPR000408">
    <property type="entry name" value="Reg_chr_condens"/>
</dbReference>
<keyword evidence="2" id="KW-0812">Transmembrane</keyword>
<keyword evidence="3" id="KW-0675">Receptor</keyword>
<dbReference type="EMBL" id="LXQA010028428">
    <property type="protein sequence ID" value="MCH94893.1"/>
    <property type="molecule type" value="Genomic_DNA"/>
</dbReference>
<dbReference type="PROSITE" id="PS50012">
    <property type="entry name" value="RCC1_3"/>
    <property type="match status" value="1"/>
</dbReference>
<dbReference type="SUPFAM" id="SSF50985">
    <property type="entry name" value="RCC1/BLIP-II"/>
    <property type="match status" value="1"/>
</dbReference>
<evidence type="ECO:0000313" key="3">
    <source>
        <dbReference type="EMBL" id="MCH94893.1"/>
    </source>
</evidence>
<keyword evidence="4" id="KW-1185">Reference proteome</keyword>
<dbReference type="AlphaFoldDB" id="A0A392N5M4"/>
<feature type="transmembrane region" description="Helical" evidence="2">
    <location>
        <begin position="12"/>
        <end position="32"/>
    </location>
</feature>